<dbReference type="PANTHER" id="PTHR31286:SF99">
    <property type="entry name" value="DUF4283 DOMAIN-CONTAINING PROTEIN"/>
    <property type="match status" value="1"/>
</dbReference>
<dbReference type="InterPro" id="IPR025558">
    <property type="entry name" value="DUF4283"/>
</dbReference>
<dbReference type="OrthoDB" id="1096772at2759"/>
<keyword evidence="4" id="KW-1185">Reference proteome</keyword>
<dbReference type="AlphaFoldDB" id="A0A9Q0FU45"/>
<feature type="region of interest" description="Disordered" evidence="1">
    <location>
        <begin position="151"/>
        <end position="173"/>
    </location>
</feature>
<dbReference type="InterPro" id="IPR040256">
    <property type="entry name" value="At4g02000-like"/>
</dbReference>
<dbReference type="Proteomes" id="UP001141552">
    <property type="component" value="Unassembled WGS sequence"/>
</dbReference>
<dbReference type="PANTHER" id="PTHR31286">
    <property type="entry name" value="GLYCINE-RICH CELL WALL STRUCTURAL PROTEIN 1.8-LIKE"/>
    <property type="match status" value="1"/>
</dbReference>
<dbReference type="EMBL" id="JAKUCV010003796">
    <property type="protein sequence ID" value="KAJ4837578.1"/>
    <property type="molecule type" value="Genomic_DNA"/>
</dbReference>
<feature type="compositionally biased region" description="Low complexity" evidence="1">
    <location>
        <begin position="251"/>
        <end position="265"/>
    </location>
</feature>
<evidence type="ECO:0000313" key="4">
    <source>
        <dbReference type="Proteomes" id="UP001141552"/>
    </source>
</evidence>
<gene>
    <name evidence="3" type="ORF">Tsubulata_037874</name>
</gene>
<name>A0A9Q0FU45_9ROSI</name>
<feature type="region of interest" description="Disordered" evidence="1">
    <location>
        <begin position="211"/>
        <end position="265"/>
    </location>
</feature>
<feature type="domain" description="DUF4283" evidence="2">
    <location>
        <begin position="1"/>
        <end position="49"/>
    </location>
</feature>
<evidence type="ECO:0000259" key="2">
    <source>
        <dbReference type="Pfam" id="PF14111"/>
    </source>
</evidence>
<reference evidence="3" key="1">
    <citation type="submission" date="2022-02" db="EMBL/GenBank/DDBJ databases">
        <authorList>
            <person name="Henning P.M."/>
            <person name="McCubbin A.G."/>
            <person name="Shore J.S."/>
        </authorList>
    </citation>
    <scope>NUCLEOTIDE SEQUENCE</scope>
    <source>
        <strain evidence="3">F60SS</strain>
        <tissue evidence="3">Leaves</tissue>
    </source>
</reference>
<reference evidence="3" key="2">
    <citation type="journal article" date="2023" name="Plants (Basel)">
        <title>Annotation of the Turnera subulata (Passifloraceae) Draft Genome Reveals the S-Locus Evolved after the Divergence of Turneroideae from Passifloroideae in a Stepwise Manner.</title>
        <authorList>
            <person name="Henning P.M."/>
            <person name="Roalson E.H."/>
            <person name="Mir W."/>
            <person name="McCubbin A.G."/>
            <person name="Shore J.S."/>
        </authorList>
    </citation>
    <scope>NUCLEOTIDE SEQUENCE</scope>
    <source>
        <strain evidence="3">F60SS</strain>
    </source>
</reference>
<proteinExistence type="predicted"/>
<comment type="caution">
    <text evidence="3">The sequence shown here is derived from an EMBL/GenBank/DDBJ whole genome shotgun (WGS) entry which is preliminary data.</text>
</comment>
<organism evidence="3 4">
    <name type="scientific">Turnera subulata</name>
    <dbReference type="NCBI Taxonomy" id="218843"/>
    <lineage>
        <taxon>Eukaryota</taxon>
        <taxon>Viridiplantae</taxon>
        <taxon>Streptophyta</taxon>
        <taxon>Embryophyta</taxon>
        <taxon>Tracheophyta</taxon>
        <taxon>Spermatophyta</taxon>
        <taxon>Magnoliopsida</taxon>
        <taxon>eudicotyledons</taxon>
        <taxon>Gunneridae</taxon>
        <taxon>Pentapetalae</taxon>
        <taxon>rosids</taxon>
        <taxon>fabids</taxon>
        <taxon>Malpighiales</taxon>
        <taxon>Passifloraceae</taxon>
        <taxon>Turnera</taxon>
    </lineage>
</organism>
<sequence length="265" mass="29133">MKVVDLENEFYLIRIDCEEDYYHALADGPWVIMGHALFFQPWDSSFRASEGKVSQAVIWVRFTEFPPSWYNSKVLHALGSLVGGTMDDNTKEAIRGKYARVVIEVDLQQPLRGIVEFDDTEFKMSYEGLPAICYSCGSVCHSFSACQVRRTPDVADGSSGPRPAPKPAGTGEWMNVPQRARQAEAEVMVQRVTTQAVPNTREGEEIIVGAREARRPRVSRGSQGGSPVRVGKGRAAQVDPLLSGSVHQEEVLTAEATTETVAANS</sequence>
<accession>A0A9Q0FU45</accession>
<dbReference type="Pfam" id="PF14111">
    <property type="entry name" value="DUF4283"/>
    <property type="match status" value="1"/>
</dbReference>
<protein>
    <recommendedName>
        <fullName evidence="2">DUF4283 domain-containing protein</fullName>
    </recommendedName>
</protein>
<evidence type="ECO:0000256" key="1">
    <source>
        <dbReference type="SAM" id="MobiDB-lite"/>
    </source>
</evidence>
<evidence type="ECO:0000313" key="3">
    <source>
        <dbReference type="EMBL" id="KAJ4837578.1"/>
    </source>
</evidence>